<dbReference type="PRINTS" id="PR00339">
    <property type="entry name" value="PCNACYCLIN"/>
</dbReference>
<keyword evidence="3" id="KW-0235">DNA replication</keyword>
<dbReference type="InterPro" id="IPR022648">
    <property type="entry name" value="Pr_cel_nuc_antig_N"/>
</dbReference>
<proteinExistence type="inferred from homology"/>
<evidence type="ECO:0000259" key="5">
    <source>
        <dbReference type="Pfam" id="PF02747"/>
    </source>
</evidence>
<dbReference type="RefSeq" id="YP_009666456.1">
    <property type="nucleotide sequence ID" value="NC_043520.1"/>
</dbReference>
<dbReference type="InterPro" id="IPR000730">
    <property type="entry name" value="Pr_cel_nuc_antig"/>
</dbReference>
<dbReference type="Pfam" id="PF02747">
    <property type="entry name" value="PCNA_C"/>
    <property type="match status" value="1"/>
</dbReference>
<dbReference type="GO" id="GO:0006272">
    <property type="term" value="P:leading strand elongation"/>
    <property type="evidence" value="ECO:0007669"/>
    <property type="project" value="TreeGrafter"/>
</dbReference>
<evidence type="ECO:0000256" key="3">
    <source>
        <dbReference type="RuleBase" id="RU003671"/>
    </source>
</evidence>
<keyword evidence="7" id="KW-1185">Reference proteome</keyword>
<accession>A0A126FC73</accession>
<dbReference type="InterPro" id="IPR046938">
    <property type="entry name" value="DNA_clamp_sf"/>
</dbReference>
<dbReference type="InterPro" id="IPR022649">
    <property type="entry name" value="Pr_cel_nuc_antig_C"/>
</dbReference>
<dbReference type="Proteomes" id="UP000297030">
    <property type="component" value="Segment"/>
</dbReference>
<dbReference type="NCBIfam" id="TIGR00590">
    <property type="entry name" value="pcna"/>
    <property type="match status" value="1"/>
</dbReference>
<protein>
    <submittedName>
        <fullName evidence="6">Proliferating celular nuclear antigen</fullName>
    </submittedName>
</protein>
<dbReference type="EMBL" id="KP763670">
    <property type="protein sequence ID" value="AKN80994.1"/>
    <property type="molecule type" value="Genomic_DNA"/>
</dbReference>
<dbReference type="PROSITE" id="PS01251">
    <property type="entry name" value="PCNA_1"/>
    <property type="match status" value="1"/>
</dbReference>
<sequence>MFEAKFKTSFVFKRIIEVFKDLIKDGNFQCNDTGIWLQSMDSSHVALVSLFLDANNFEHYRCDSNISLDMRIESLHKIVKCANDKDSMFMMAKPNDDTVVFTFENEDRRASVYKMKLMCIDMERLEAPDSNFDCVLHMSSSEFARLCKDSLQFSDSITLNCDKAGLKLQVNGDITSAEIQLVSGVKDFTLVKMDRATKLTFAGKYLNIFAKAASLSPQVIIHMSKELPLLIEYYIKNIGFIKFYLAPKISDTDDDDGNDHDCNSENDDDNFN</sequence>
<dbReference type="Pfam" id="PF00705">
    <property type="entry name" value="PCNA_N"/>
    <property type="match status" value="1"/>
</dbReference>
<organism evidence="6 7">
    <name type="scientific">Lonomia obliqua multiple nucleopolyhedrovirus</name>
    <dbReference type="NCBI Taxonomy" id="134394"/>
    <lineage>
        <taxon>Viruses</taxon>
        <taxon>Viruses incertae sedis</taxon>
        <taxon>Naldaviricetes</taxon>
        <taxon>Lefavirales</taxon>
        <taxon>Baculoviridae</taxon>
        <taxon>Alphabaculovirus</taxon>
        <taxon>Alphabaculovirus lonobliquae</taxon>
        <taxon>Lonomia obliqua nucleopolyhedrovirus</taxon>
    </lineage>
</organism>
<feature type="domain" description="Proliferating cell nuclear antigen PCNA C-terminal" evidence="5">
    <location>
        <begin position="128"/>
        <end position="248"/>
    </location>
</feature>
<dbReference type="GO" id="GO:0019985">
    <property type="term" value="P:translesion synthesis"/>
    <property type="evidence" value="ECO:0007669"/>
    <property type="project" value="TreeGrafter"/>
</dbReference>
<evidence type="ECO:0000259" key="4">
    <source>
        <dbReference type="Pfam" id="PF00705"/>
    </source>
</evidence>
<keyword evidence="2 3" id="KW-0238">DNA-binding</keyword>
<dbReference type="CDD" id="cd00577">
    <property type="entry name" value="PCNA"/>
    <property type="match status" value="1"/>
</dbReference>
<dbReference type="GO" id="GO:0006298">
    <property type="term" value="P:mismatch repair"/>
    <property type="evidence" value="ECO:0007669"/>
    <property type="project" value="TreeGrafter"/>
</dbReference>
<dbReference type="PANTHER" id="PTHR11352:SF0">
    <property type="entry name" value="PROLIFERATING CELL NUCLEAR ANTIGEN"/>
    <property type="match status" value="1"/>
</dbReference>
<dbReference type="Gene3D" id="3.70.10.10">
    <property type="match status" value="1"/>
</dbReference>
<dbReference type="KEGG" id="vg:40526726"/>
<reference evidence="6 7" key="1">
    <citation type="submission" date="2015-02" db="EMBL/GenBank/DDBJ databases">
        <title>Complete genome of a baculovirus isolated from a medical interest larvae: lLonomia obliqua (Lepidoptera: Saturniidae).</title>
        <authorList>
            <person name="Clara A.-S.W."/>
            <person name="Daniel A.-A.M.P."/>
            <person name="Miguel A.S."/>
            <person name="Jhon F.E.A."/>
            <person name="Fabricio M.S."/>
            <person name="Jose W.L.C."/>
            <person name="Bergmann R.M."/>
            <person name="Fernando M.L."/>
        </authorList>
    </citation>
    <scope>NUCLEOTIDE SEQUENCE [LARGE SCALE GENOMIC DNA]</scope>
    <source>
        <strain evidence="6">SP/2000</strain>
    </source>
</reference>
<dbReference type="HAMAP" id="MF_00317">
    <property type="entry name" value="DNApol_clamp_arch"/>
    <property type="match status" value="1"/>
</dbReference>
<dbReference type="SUPFAM" id="SSF55979">
    <property type="entry name" value="DNA clamp"/>
    <property type="match status" value="2"/>
</dbReference>
<dbReference type="GO" id="GO:0006275">
    <property type="term" value="P:regulation of DNA replication"/>
    <property type="evidence" value="ECO:0007669"/>
    <property type="project" value="InterPro"/>
</dbReference>
<evidence type="ECO:0000313" key="6">
    <source>
        <dbReference type="EMBL" id="AKN80994.1"/>
    </source>
</evidence>
<evidence type="ECO:0000313" key="7">
    <source>
        <dbReference type="Proteomes" id="UP000297030"/>
    </source>
</evidence>
<dbReference type="GO" id="GO:0003677">
    <property type="term" value="F:DNA binding"/>
    <property type="evidence" value="ECO:0007669"/>
    <property type="project" value="UniProtKB-KW"/>
</dbReference>
<dbReference type="PANTHER" id="PTHR11352">
    <property type="entry name" value="PROLIFERATING CELL NUCLEAR ANTIGEN"/>
    <property type="match status" value="1"/>
</dbReference>
<evidence type="ECO:0000256" key="2">
    <source>
        <dbReference type="ARBA" id="ARBA00023125"/>
    </source>
</evidence>
<dbReference type="GeneID" id="40526726"/>
<name>A0A126FC73_9ABAC</name>
<dbReference type="InterPro" id="IPR022659">
    <property type="entry name" value="Pr_cel_nuc_antig_CS"/>
</dbReference>
<evidence type="ECO:0000256" key="1">
    <source>
        <dbReference type="ARBA" id="ARBA00010462"/>
    </source>
</evidence>
<feature type="domain" description="Proliferating cell nuclear antigen PCNA N-terminal" evidence="4">
    <location>
        <begin position="1"/>
        <end position="123"/>
    </location>
</feature>
<comment type="similarity">
    <text evidence="1 3">Belongs to the PCNA family.</text>
</comment>
<dbReference type="GO" id="GO:0030337">
    <property type="term" value="F:DNA polymerase processivity factor activity"/>
    <property type="evidence" value="ECO:0007669"/>
    <property type="project" value="InterPro"/>
</dbReference>
<gene>
    <name evidence="6" type="primary">pcna</name>
</gene>